<evidence type="ECO:0000256" key="1">
    <source>
        <dbReference type="SAM" id="MobiDB-lite"/>
    </source>
</evidence>
<proteinExistence type="predicted"/>
<dbReference type="Proteomes" id="UP000784294">
    <property type="component" value="Unassembled WGS sequence"/>
</dbReference>
<evidence type="ECO:0000313" key="2">
    <source>
        <dbReference type="EMBL" id="VEL32582.1"/>
    </source>
</evidence>
<evidence type="ECO:0000313" key="3">
    <source>
        <dbReference type="Proteomes" id="UP000784294"/>
    </source>
</evidence>
<gene>
    <name evidence="2" type="ORF">PXEA_LOCUS26022</name>
</gene>
<accession>A0A448XAU9</accession>
<protein>
    <submittedName>
        <fullName evidence="2">Uncharacterized protein</fullName>
    </submittedName>
</protein>
<name>A0A448XAU9_9PLAT</name>
<comment type="caution">
    <text evidence="2">The sequence shown here is derived from an EMBL/GenBank/DDBJ whole genome shotgun (WGS) entry which is preliminary data.</text>
</comment>
<sequence length="131" mass="13867">MWAAPATGAYAGCEGSSFDCEDASLQPRAKTQTQLRPQRLPPIDWPVAGATGGLVTFSDAQLQTDRRQRISQALHSAGLLDSDYARQLLANVPGSTAMRRDLVASAYAAQTLRDPVAGDSLPALAQPSSQQ</sequence>
<dbReference type="OrthoDB" id="448087at2759"/>
<dbReference type="EMBL" id="CAAALY010244369">
    <property type="protein sequence ID" value="VEL32582.1"/>
    <property type="molecule type" value="Genomic_DNA"/>
</dbReference>
<dbReference type="AlphaFoldDB" id="A0A448XAU9"/>
<feature type="region of interest" description="Disordered" evidence="1">
    <location>
        <begin position="24"/>
        <end position="47"/>
    </location>
</feature>
<keyword evidence="3" id="KW-1185">Reference proteome</keyword>
<reference evidence="2" key="1">
    <citation type="submission" date="2018-11" db="EMBL/GenBank/DDBJ databases">
        <authorList>
            <consortium name="Pathogen Informatics"/>
        </authorList>
    </citation>
    <scope>NUCLEOTIDE SEQUENCE</scope>
</reference>
<organism evidence="2 3">
    <name type="scientific">Protopolystoma xenopodis</name>
    <dbReference type="NCBI Taxonomy" id="117903"/>
    <lineage>
        <taxon>Eukaryota</taxon>
        <taxon>Metazoa</taxon>
        <taxon>Spiralia</taxon>
        <taxon>Lophotrochozoa</taxon>
        <taxon>Platyhelminthes</taxon>
        <taxon>Monogenea</taxon>
        <taxon>Polyopisthocotylea</taxon>
        <taxon>Polystomatidea</taxon>
        <taxon>Polystomatidae</taxon>
        <taxon>Protopolystoma</taxon>
    </lineage>
</organism>